<dbReference type="EMBL" id="SELH01000015">
    <property type="protein sequence ID" value="TWP29264.1"/>
    <property type="molecule type" value="Genomic_DNA"/>
</dbReference>
<dbReference type="SUPFAM" id="SSF51261">
    <property type="entry name" value="Duplicated hybrid motif"/>
    <property type="match status" value="1"/>
</dbReference>
<sequence>MSFYFFYKLIKGEHDGIDLYAPLGTTLYACVDGEIYDPYYSNSYGNTVSIKGKYNGKTYYFFYAHMNAATTFKAGDKIKAGDIIGYSGKTGTSASGLKTNQVHLHFELRTEGTRVGNRIDPFIIPELNNGVVKKPKKEDQGWKD</sequence>
<organism evidence="2 3">
    <name type="scientific">Apibacter muscae</name>
    <dbReference type="NCBI Taxonomy" id="2509004"/>
    <lineage>
        <taxon>Bacteria</taxon>
        <taxon>Pseudomonadati</taxon>
        <taxon>Bacteroidota</taxon>
        <taxon>Flavobacteriia</taxon>
        <taxon>Flavobacteriales</taxon>
        <taxon>Weeksellaceae</taxon>
        <taxon>Apibacter</taxon>
    </lineage>
</organism>
<proteinExistence type="predicted"/>
<dbReference type="InterPro" id="IPR016047">
    <property type="entry name" value="M23ase_b-sheet_dom"/>
</dbReference>
<accession>A0A563DHH2</accession>
<dbReference type="Pfam" id="PF01551">
    <property type="entry name" value="Peptidase_M23"/>
    <property type="match status" value="1"/>
</dbReference>
<dbReference type="CDD" id="cd12797">
    <property type="entry name" value="M23_peptidase"/>
    <property type="match status" value="1"/>
</dbReference>
<feature type="domain" description="M23ase beta-sheet core" evidence="1">
    <location>
        <begin position="13"/>
        <end position="115"/>
    </location>
</feature>
<evidence type="ECO:0000313" key="3">
    <source>
        <dbReference type="Proteomes" id="UP000319499"/>
    </source>
</evidence>
<name>A0A563DHH2_9FLAO</name>
<dbReference type="PANTHER" id="PTHR21666">
    <property type="entry name" value="PEPTIDASE-RELATED"/>
    <property type="match status" value="1"/>
</dbReference>
<evidence type="ECO:0000259" key="1">
    <source>
        <dbReference type="Pfam" id="PF01551"/>
    </source>
</evidence>
<dbReference type="OrthoDB" id="1444841at2"/>
<evidence type="ECO:0000313" key="2">
    <source>
        <dbReference type="EMBL" id="TWP29264.1"/>
    </source>
</evidence>
<comment type="caution">
    <text evidence="2">The sequence shown here is derived from an EMBL/GenBank/DDBJ whole genome shotgun (WGS) entry which is preliminary data.</text>
</comment>
<keyword evidence="3" id="KW-1185">Reference proteome</keyword>
<gene>
    <name evidence="2" type="ORF">ETU09_03325</name>
</gene>
<protein>
    <submittedName>
        <fullName evidence="2">M23 family metallopeptidase</fullName>
    </submittedName>
</protein>
<dbReference type="AlphaFoldDB" id="A0A563DHH2"/>
<dbReference type="Gene3D" id="2.70.70.10">
    <property type="entry name" value="Glucose Permease (Domain IIA)"/>
    <property type="match status" value="1"/>
</dbReference>
<dbReference type="PANTHER" id="PTHR21666:SF270">
    <property type="entry name" value="MUREIN HYDROLASE ACTIVATOR ENVC"/>
    <property type="match status" value="1"/>
</dbReference>
<dbReference type="InterPro" id="IPR011055">
    <property type="entry name" value="Dup_hybrid_motif"/>
</dbReference>
<dbReference type="GO" id="GO:0004222">
    <property type="term" value="F:metalloendopeptidase activity"/>
    <property type="evidence" value="ECO:0007669"/>
    <property type="project" value="TreeGrafter"/>
</dbReference>
<reference evidence="2 3" key="1">
    <citation type="submission" date="2019-02" db="EMBL/GenBank/DDBJ databases">
        <title>Apibacter muscae sp. nov.: a novel member of the house fly microbiota.</title>
        <authorList>
            <person name="Park R."/>
        </authorList>
    </citation>
    <scope>NUCLEOTIDE SEQUENCE [LARGE SCALE GENOMIC DNA]</scope>
    <source>
        <strain evidence="2 3">AL1</strain>
    </source>
</reference>
<dbReference type="InterPro" id="IPR050570">
    <property type="entry name" value="Cell_wall_metabolism_enzyme"/>
</dbReference>
<dbReference type="Proteomes" id="UP000319499">
    <property type="component" value="Unassembled WGS sequence"/>
</dbReference>